<accession>A0ABN8T0M5</accession>
<comment type="caution">
    <text evidence="2">The sequence shown here is derived from an EMBL/GenBank/DDBJ whole genome shotgun (WGS) entry which is preliminary data.</text>
</comment>
<organism evidence="2 3">
    <name type="scientific">Porites evermanni</name>
    <dbReference type="NCBI Taxonomy" id="104178"/>
    <lineage>
        <taxon>Eukaryota</taxon>
        <taxon>Metazoa</taxon>
        <taxon>Cnidaria</taxon>
        <taxon>Anthozoa</taxon>
        <taxon>Hexacorallia</taxon>
        <taxon>Scleractinia</taxon>
        <taxon>Fungiina</taxon>
        <taxon>Poritidae</taxon>
        <taxon>Porites</taxon>
    </lineage>
</organism>
<evidence type="ECO:0000313" key="3">
    <source>
        <dbReference type="Proteomes" id="UP001159427"/>
    </source>
</evidence>
<dbReference type="Proteomes" id="UP001159427">
    <property type="component" value="Unassembled WGS sequence"/>
</dbReference>
<keyword evidence="3" id="KW-1185">Reference proteome</keyword>
<name>A0ABN8T0M5_9CNID</name>
<dbReference type="EMBL" id="CALNXI010005009">
    <property type="protein sequence ID" value="CAH3196820.1"/>
    <property type="molecule type" value="Genomic_DNA"/>
</dbReference>
<gene>
    <name evidence="1" type="ORF">PEVE_00033681</name>
    <name evidence="2" type="ORF">PEVE_00033682</name>
</gene>
<reference evidence="2 3" key="1">
    <citation type="submission" date="2022-05" db="EMBL/GenBank/DDBJ databases">
        <authorList>
            <consortium name="Genoscope - CEA"/>
            <person name="William W."/>
        </authorList>
    </citation>
    <scope>NUCLEOTIDE SEQUENCE [LARGE SCALE GENOMIC DNA]</scope>
</reference>
<evidence type="ECO:0000313" key="2">
    <source>
        <dbReference type="EMBL" id="CAH3196820.1"/>
    </source>
</evidence>
<proteinExistence type="predicted"/>
<evidence type="ECO:0000313" key="1">
    <source>
        <dbReference type="EMBL" id="CAH3196819.1"/>
    </source>
</evidence>
<protein>
    <submittedName>
        <fullName evidence="2">Uncharacterized protein</fullName>
    </submittedName>
</protein>
<sequence>MRCIKNFVPVTTLETVYKGLVQPYFEYCSPLWDTCGKLLKDKLQRFFKGASHDTRSADLIDSVSWQTLDDRRRCAKSILMHN</sequence>
<dbReference type="EMBL" id="CALNXI010005009">
    <property type="protein sequence ID" value="CAH3196819.1"/>
    <property type="molecule type" value="Genomic_DNA"/>
</dbReference>